<dbReference type="EMBL" id="GGEC01084632">
    <property type="protein sequence ID" value="MBX65116.1"/>
    <property type="molecule type" value="Transcribed_RNA"/>
</dbReference>
<protein>
    <submittedName>
        <fullName evidence="1">Uncharacterized protein</fullName>
    </submittedName>
</protein>
<dbReference type="AlphaFoldDB" id="A0A2P2QDR6"/>
<proteinExistence type="predicted"/>
<evidence type="ECO:0000313" key="1">
    <source>
        <dbReference type="EMBL" id="MBX65116.1"/>
    </source>
</evidence>
<organism evidence="1">
    <name type="scientific">Rhizophora mucronata</name>
    <name type="common">Asiatic mangrove</name>
    <dbReference type="NCBI Taxonomy" id="61149"/>
    <lineage>
        <taxon>Eukaryota</taxon>
        <taxon>Viridiplantae</taxon>
        <taxon>Streptophyta</taxon>
        <taxon>Embryophyta</taxon>
        <taxon>Tracheophyta</taxon>
        <taxon>Spermatophyta</taxon>
        <taxon>Magnoliopsida</taxon>
        <taxon>eudicotyledons</taxon>
        <taxon>Gunneridae</taxon>
        <taxon>Pentapetalae</taxon>
        <taxon>rosids</taxon>
        <taxon>fabids</taxon>
        <taxon>Malpighiales</taxon>
        <taxon>Rhizophoraceae</taxon>
        <taxon>Rhizophora</taxon>
    </lineage>
</organism>
<sequence>MSTLQLAVRVLPLCLLR</sequence>
<name>A0A2P2QDR6_RHIMU</name>
<accession>A0A2P2QDR6</accession>
<reference evidence="1" key="1">
    <citation type="submission" date="2018-02" db="EMBL/GenBank/DDBJ databases">
        <title>Rhizophora mucronata_Transcriptome.</title>
        <authorList>
            <person name="Meera S.P."/>
            <person name="Sreeshan A."/>
            <person name="Augustine A."/>
        </authorList>
    </citation>
    <scope>NUCLEOTIDE SEQUENCE</scope>
    <source>
        <tissue evidence="1">Leaf</tissue>
    </source>
</reference>